<dbReference type="EMBL" id="JACONZ010000001">
    <property type="protein sequence ID" value="MBC5580387.1"/>
    <property type="molecule type" value="Genomic_DNA"/>
</dbReference>
<protein>
    <submittedName>
        <fullName evidence="1">Uncharacterized protein</fullName>
    </submittedName>
</protein>
<name>A0A923L0I2_9FIRM</name>
<accession>A0A923L0I2</accession>
<keyword evidence="2" id="KW-1185">Reference proteome</keyword>
<evidence type="ECO:0000313" key="2">
    <source>
        <dbReference type="Proteomes" id="UP000659630"/>
    </source>
</evidence>
<reference evidence="1" key="1">
    <citation type="submission" date="2020-08" db="EMBL/GenBank/DDBJ databases">
        <title>Genome public.</title>
        <authorList>
            <person name="Liu C."/>
            <person name="Sun Q."/>
        </authorList>
    </citation>
    <scope>NUCLEOTIDE SEQUENCE</scope>
    <source>
        <strain evidence="1">BX8</strain>
    </source>
</reference>
<dbReference type="Proteomes" id="UP000659630">
    <property type="component" value="Unassembled WGS sequence"/>
</dbReference>
<evidence type="ECO:0000313" key="1">
    <source>
        <dbReference type="EMBL" id="MBC5580387.1"/>
    </source>
</evidence>
<proteinExistence type="predicted"/>
<organism evidence="1 2">
    <name type="scientific">Anaerofilum hominis</name>
    <dbReference type="NCBI Taxonomy" id="2763016"/>
    <lineage>
        <taxon>Bacteria</taxon>
        <taxon>Bacillati</taxon>
        <taxon>Bacillota</taxon>
        <taxon>Clostridia</taxon>
        <taxon>Eubacteriales</taxon>
        <taxon>Oscillospiraceae</taxon>
        <taxon>Anaerofilum</taxon>
    </lineage>
</organism>
<dbReference type="RefSeq" id="WP_186886744.1">
    <property type="nucleotide sequence ID" value="NZ_JACONZ010000001.1"/>
</dbReference>
<gene>
    <name evidence="1" type="ORF">H8S23_02600</name>
</gene>
<comment type="caution">
    <text evidence="1">The sequence shown here is derived from an EMBL/GenBank/DDBJ whole genome shotgun (WGS) entry which is preliminary data.</text>
</comment>
<sequence>MKRNNELLTAINKYFSSEDGTNIYYQGAGTAIKKFANIFLSGERFIDDAPDLFICKNNTAFITEHFEFDCYRVTRKGSQSRREQSRIDRLEKKITPTEAGAYFHDKIQGFSSYQDYVQNVCRNFNEHYLQISTYKKNLKNRGLISDSLAVKVLFFIEDTSPLGSMVVDYSNDSPFIRPICLGQCREFLSLLDNSPDVNYVLACSMSGSNKIVWFIDRSEISAYQKKSIEYSKMEFLNSEPQVLGFRILIPND</sequence>
<dbReference type="AlphaFoldDB" id="A0A923L0I2"/>